<protein>
    <submittedName>
        <fullName evidence="5">ABC transporter substrate-binding protein</fullName>
    </submittedName>
</protein>
<gene>
    <name evidence="5" type="ORF">GXW76_04815</name>
</gene>
<dbReference type="Gene3D" id="3.90.76.10">
    <property type="entry name" value="Dipeptide-binding Protein, Domain 1"/>
    <property type="match status" value="1"/>
</dbReference>
<evidence type="ECO:0000313" key="5">
    <source>
        <dbReference type="EMBL" id="MBR0670485.1"/>
    </source>
</evidence>
<dbReference type="Gene3D" id="3.40.190.10">
    <property type="entry name" value="Periplasmic binding protein-like II"/>
    <property type="match status" value="1"/>
</dbReference>
<evidence type="ECO:0000256" key="1">
    <source>
        <dbReference type="ARBA" id="ARBA00004418"/>
    </source>
</evidence>
<dbReference type="Pfam" id="PF00496">
    <property type="entry name" value="SBP_bac_5"/>
    <property type="match status" value="1"/>
</dbReference>
<dbReference type="AlphaFoldDB" id="A0A9X9WTK6"/>
<keyword evidence="3" id="KW-0732">Signal</keyword>
<evidence type="ECO:0000313" key="6">
    <source>
        <dbReference type="Proteomes" id="UP001138751"/>
    </source>
</evidence>
<dbReference type="InterPro" id="IPR030678">
    <property type="entry name" value="Peptide/Ni-bd"/>
</dbReference>
<evidence type="ECO:0000259" key="4">
    <source>
        <dbReference type="Pfam" id="PF00496"/>
    </source>
</evidence>
<dbReference type="RefSeq" id="WP_211860847.1">
    <property type="nucleotide sequence ID" value="NZ_JAAEDM010000007.1"/>
</dbReference>
<comment type="caution">
    <text evidence="5">The sequence shown here is derived from an EMBL/GenBank/DDBJ whole genome shotgun (WGS) entry which is preliminary data.</text>
</comment>
<name>A0A9X9WTK6_9PROT</name>
<organism evidence="5 6">
    <name type="scientific">Neoroseomonas soli</name>
    <dbReference type="NCBI Taxonomy" id="1081025"/>
    <lineage>
        <taxon>Bacteria</taxon>
        <taxon>Pseudomonadati</taxon>
        <taxon>Pseudomonadota</taxon>
        <taxon>Alphaproteobacteria</taxon>
        <taxon>Acetobacterales</taxon>
        <taxon>Acetobacteraceae</taxon>
        <taxon>Neoroseomonas</taxon>
    </lineage>
</organism>
<comment type="similarity">
    <text evidence="2">Belongs to the bacterial solute-binding protein 5 family.</text>
</comment>
<evidence type="ECO:0000256" key="2">
    <source>
        <dbReference type="ARBA" id="ARBA00005695"/>
    </source>
</evidence>
<comment type="subcellular location">
    <subcellularLocation>
        <location evidence="1">Periplasm</location>
    </subcellularLocation>
</comment>
<keyword evidence="6" id="KW-1185">Reference proteome</keyword>
<dbReference type="SUPFAM" id="SSF53850">
    <property type="entry name" value="Periplasmic binding protein-like II"/>
    <property type="match status" value="1"/>
</dbReference>
<evidence type="ECO:0000256" key="3">
    <source>
        <dbReference type="ARBA" id="ARBA00022729"/>
    </source>
</evidence>
<dbReference type="EMBL" id="JAAEDM010000007">
    <property type="protein sequence ID" value="MBR0670485.1"/>
    <property type="molecule type" value="Genomic_DNA"/>
</dbReference>
<feature type="domain" description="Solute-binding protein family 5" evidence="4">
    <location>
        <begin position="91"/>
        <end position="444"/>
    </location>
</feature>
<dbReference type="Proteomes" id="UP001138751">
    <property type="component" value="Unassembled WGS sequence"/>
</dbReference>
<dbReference type="GO" id="GO:1904680">
    <property type="term" value="F:peptide transmembrane transporter activity"/>
    <property type="evidence" value="ECO:0007669"/>
    <property type="project" value="TreeGrafter"/>
</dbReference>
<dbReference type="InterPro" id="IPR039424">
    <property type="entry name" value="SBP_5"/>
</dbReference>
<dbReference type="Gene3D" id="3.10.105.10">
    <property type="entry name" value="Dipeptide-binding Protein, Domain 3"/>
    <property type="match status" value="1"/>
</dbReference>
<dbReference type="PIRSF" id="PIRSF002741">
    <property type="entry name" value="MppA"/>
    <property type="match status" value="1"/>
</dbReference>
<reference evidence="5" key="2">
    <citation type="journal article" date="2021" name="Syst. Appl. Microbiol.">
        <title>Roseomonas hellenica sp. nov., isolated from roots of wild-growing Alkanna tinctoria.</title>
        <authorList>
            <person name="Rat A."/>
            <person name="Naranjo H.D."/>
            <person name="Lebbe L."/>
            <person name="Cnockaert M."/>
            <person name="Krigas N."/>
            <person name="Grigoriadou K."/>
            <person name="Maloupa E."/>
            <person name="Willems A."/>
        </authorList>
    </citation>
    <scope>NUCLEOTIDE SEQUENCE</scope>
    <source>
        <strain evidence="5">LMG 31231</strain>
    </source>
</reference>
<accession>A0A9X9WTK6</accession>
<dbReference type="GO" id="GO:0015833">
    <property type="term" value="P:peptide transport"/>
    <property type="evidence" value="ECO:0007669"/>
    <property type="project" value="TreeGrafter"/>
</dbReference>
<dbReference type="InterPro" id="IPR000914">
    <property type="entry name" value="SBP_5_dom"/>
</dbReference>
<dbReference type="PANTHER" id="PTHR30290">
    <property type="entry name" value="PERIPLASMIC BINDING COMPONENT OF ABC TRANSPORTER"/>
    <property type="match status" value="1"/>
</dbReference>
<reference evidence="5" key="1">
    <citation type="submission" date="2020-01" db="EMBL/GenBank/DDBJ databases">
        <authorList>
            <person name="Rat A."/>
        </authorList>
    </citation>
    <scope>NUCLEOTIDE SEQUENCE</scope>
    <source>
        <strain evidence="5">LMG 31231</strain>
    </source>
</reference>
<proteinExistence type="inferred from homology"/>
<dbReference type="PANTHER" id="PTHR30290:SF38">
    <property type="entry name" value="D,D-DIPEPTIDE-BINDING PERIPLASMIC PROTEIN DDPA-RELATED"/>
    <property type="match status" value="1"/>
</dbReference>
<sequence length="529" mass="58656">MTCPGVMHPSERGKRGFAIGRRSVIGAGIATAIGGTRGVLAQGTGKPSLTVAIGTDATTMDPCRIAGGNDYFFFANVFEGLYGPDENGRSTPLLAESHTVSPDGLTWDFTLRANARFHNGEPVTAEDVRFSWQRAIDPATRNPRASVLVANIADVEVLELRRCRVKLKRRDATFLDNCGEYWYIISKKHVESAGENPFDRMPVGTGPFAFVERRIRSSIKLRGFEQHWGRVPAFGDVLMKIVPDDQSRVAQIQTGESDLVINIPPVLAAPLQRAPNVQIIRAPSFQNIYLAINALNGHPGLRKAEVRRALTMAIDRQALARATMLGFAQTTELLCQTGVFGCDVTVTPHAFDANRARELLTQAGFDFSRPLRILGQGTGRVPQARETVQGAAAFLNRIGIRTEINMLDYGAWLSIYGGREKDPNVDLIFANFTDYNADPSGRLLRQIRSGSAYSWYSNPEVDAMLDRMNDFASADERRPFVRQIFKRLHEEAPLIPLWTVDSIYGLGRRLQWKPTPNVSWPVLFNVRTA</sequence>
<dbReference type="GO" id="GO:0030288">
    <property type="term" value="C:outer membrane-bounded periplasmic space"/>
    <property type="evidence" value="ECO:0007669"/>
    <property type="project" value="UniProtKB-ARBA"/>
</dbReference>
<dbReference type="GO" id="GO:0043190">
    <property type="term" value="C:ATP-binding cassette (ABC) transporter complex"/>
    <property type="evidence" value="ECO:0007669"/>
    <property type="project" value="InterPro"/>
</dbReference>
<dbReference type="CDD" id="cd00995">
    <property type="entry name" value="PBP2_NikA_DppA_OppA_like"/>
    <property type="match status" value="1"/>
</dbReference>